<accession>A0A160TA21</accession>
<dbReference type="EMBL" id="LN890656">
    <property type="protein sequence ID" value="CUS05930.1"/>
    <property type="molecule type" value="Genomic_DNA"/>
</dbReference>
<reference evidence="1" key="1">
    <citation type="submission" date="2016-01" db="EMBL/GenBank/DDBJ databases">
        <authorList>
            <person name="Mcilroy J.S."/>
            <person name="Karst M S."/>
            <person name="Albertsen M."/>
        </authorList>
    </citation>
    <scope>NUCLEOTIDE SEQUENCE</scope>
    <source>
        <strain evidence="1">Cfx-K</strain>
    </source>
</reference>
<dbReference type="Proteomes" id="UP000215027">
    <property type="component" value="Chromosome II"/>
</dbReference>
<organism evidence="1 2">
    <name type="scientific">Candidatus Promineifilum breve</name>
    <dbReference type="NCBI Taxonomy" id="1806508"/>
    <lineage>
        <taxon>Bacteria</taxon>
        <taxon>Bacillati</taxon>
        <taxon>Chloroflexota</taxon>
        <taxon>Ardenticatenia</taxon>
        <taxon>Candidatus Promineifilales</taxon>
        <taxon>Candidatus Promineifilaceae</taxon>
        <taxon>Candidatus Promineifilum</taxon>
    </lineage>
</organism>
<protein>
    <submittedName>
        <fullName evidence="1">Uncharacterized protein</fullName>
    </submittedName>
</protein>
<dbReference type="KEGG" id="pbf:CFX0092_B0396"/>
<sequence>MYLCDSSVLSVSLFVSSPYAILPHLELFAYNPV</sequence>
<gene>
    <name evidence="1" type="ORF">CFX0092_B0396</name>
</gene>
<keyword evidence="2" id="KW-1185">Reference proteome</keyword>
<name>A0A160TA21_9CHLR</name>
<evidence type="ECO:0000313" key="2">
    <source>
        <dbReference type="Proteomes" id="UP000215027"/>
    </source>
</evidence>
<dbReference type="AlphaFoldDB" id="A0A160TA21"/>
<proteinExistence type="predicted"/>
<evidence type="ECO:0000313" key="1">
    <source>
        <dbReference type="EMBL" id="CUS05930.1"/>
    </source>
</evidence>